<sequence>MILTPPDGLSFAAYIKKALADELKAADSYGDLQPKVTLSGKVEELESSSTVGLTGSYWNIKLLAAPLSVGRLQNPRNRLKRGSVLNGQ</sequence>
<proteinExistence type="predicted"/>
<name>A0ABW9CSP7_9BURK</name>
<keyword evidence="2" id="KW-1185">Reference proteome</keyword>
<dbReference type="Proteomes" id="UP001629462">
    <property type="component" value="Unassembled WGS sequence"/>
</dbReference>
<protein>
    <submittedName>
        <fullName evidence="1">Uncharacterized protein</fullName>
    </submittedName>
</protein>
<evidence type="ECO:0000313" key="1">
    <source>
        <dbReference type="EMBL" id="MFM0520739.1"/>
    </source>
</evidence>
<organism evidence="1 2">
    <name type="scientific">Caballeronia jiangsuensis</name>
    <dbReference type="NCBI Taxonomy" id="1458357"/>
    <lineage>
        <taxon>Bacteria</taxon>
        <taxon>Pseudomonadati</taxon>
        <taxon>Pseudomonadota</taxon>
        <taxon>Betaproteobacteria</taxon>
        <taxon>Burkholderiales</taxon>
        <taxon>Burkholderiaceae</taxon>
        <taxon>Caballeronia</taxon>
    </lineage>
</organism>
<dbReference type="RefSeq" id="WP_408162724.1">
    <property type="nucleotide sequence ID" value="NZ_JAQQDB010000026.1"/>
</dbReference>
<accession>A0ABW9CSP7</accession>
<dbReference type="EMBL" id="JAQQDB010000026">
    <property type="protein sequence ID" value="MFM0520739.1"/>
    <property type="molecule type" value="Genomic_DNA"/>
</dbReference>
<gene>
    <name evidence="1" type="ORF">PQR08_25245</name>
</gene>
<reference evidence="1 2" key="1">
    <citation type="journal article" date="2024" name="Chem. Sci.">
        <title>Discovery of megapolipeptins by genome mining of a Burkholderiales bacteria collection.</title>
        <authorList>
            <person name="Paulo B.S."/>
            <person name="Recchia M.J.J."/>
            <person name="Lee S."/>
            <person name="Fergusson C.H."/>
            <person name="Romanowski S.B."/>
            <person name="Hernandez A."/>
            <person name="Krull N."/>
            <person name="Liu D.Y."/>
            <person name="Cavanagh H."/>
            <person name="Bos A."/>
            <person name="Gray C.A."/>
            <person name="Murphy B.T."/>
            <person name="Linington R.G."/>
            <person name="Eustaquio A.S."/>
        </authorList>
    </citation>
    <scope>NUCLEOTIDE SEQUENCE [LARGE SCALE GENOMIC DNA]</scope>
    <source>
        <strain evidence="1 2">RL17-374-BIF-D</strain>
    </source>
</reference>
<evidence type="ECO:0000313" key="2">
    <source>
        <dbReference type="Proteomes" id="UP001629462"/>
    </source>
</evidence>
<comment type="caution">
    <text evidence="1">The sequence shown here is derived from an EMBL/GenBank/DDBJ whole genome shotgun (WGS) entry which is preliminary data.</text>
</comment>